<dbReference type="Pfam" id="PF03783">
    <property type="entry name" value="CsgG"/>
    <property type="match status" value="1"/>
</dbReference>
<reference evidence="1 2" key="1">
    <citation type="submission" date="2014-02" db="EMBL/GenBank/DDBJ databases">
        <title>Diversity of Thermotogales isolates from hydrothermal vents.</title>
        <authorList>
            <person name="Haverkamp T.H.A."/>
            <person name="Lossouarn J."/>
            <person name="Geslin C."/>
            <person name="Nesbo C.L."/>
        </authorList>
    </citation>
    <scope>NUCLEOTIDE SEQUENCE [LARGE SCALE GENOMIC DNA]</scope>
    <source>
        <strain evidence="1 2">431</strain>
    </source>
</reference>
<organism evidence="1 2">
    <name type="scientific">Thermosipho melanesiensis</name>
    <dbReference type="NCBI Taxonomy" id="46541"/>
    <lineage>
        <taxon>Bacteria</taxon>
        <taxon>Thermotogati</taxon>
        <taxon>Thermotogota</taxon>
        <taxon>Thermotogae</taxon>
        <taxon>Thermotogales</taxon>
        <taxon>Fervidobacteriaceae</taxon>
        <taxon>Thermosipho</taxon>
    </lineage>
</organism>
<proteinExistence type="predicted"/>
<dbReference type="Gene3D" id="3.40.50.10610">
    <property type="entry name" value="ABC-type transport auxiliary lipoprotein component"/>
    <property type="match status" value="1"/>
</dbReference>
<dbReference type="EMBL" id="CP007389">
    <property type="protein sequence ID" value="APT73485.1"/>
    <property type="molecule type" value="Genomic_DNA"/>
</dbReference>
<name>A0ABM6GD53_9BACT</name>
<accession>A0ABM6GD53</accession>
<evidence type="ECO:0008006" key="3">
    <source>
        <dbReference type="Google" id="ProtNLM"/>
    </source>
</evidence>
<evidence type="ECO:0000313" key="2">
    <source>
        <dbReference type="Proteomes" id="UP000185490"/>
    </source>
</evidence>
<keyword evidence="2" id="KW-1185">Reference proteome</keyword>
<sequence>MKKLILVLLVLVSISFAITVSEKTGIVILPAKVGNGWNMDEADYLISLLEEKALSLGRFRVYSRNDLDAIVKERNLSELGIVEKTFEAGKILGAKYAILLTLTELTSQYEDNGYTASLRLSLKLYDLSSGELLAAKTFDDSTYVEEETAQKAINSLLELVSEKIWLTLREFFKVEAYVKSVEDGKVYLAGLEPNIVKKGFIFKIETSDGDVAYVEVIGIDRKENLVVTKFKYGGTPEVFDPAIEYPISGTYGGFSIGMYSGKISIGISGFQNNLFVDAGIILASEMGYVPWYTTVGGLLKFAEMGQISLSGFGGLQLLGIYNTNSDSNDSFLNVFGINAGVQIKYEFEPKNGIFINAGYTMLFLGDVVQNIYNILFGIDNTSFVQFNIGYFMAF</sequence>
<dbReference type="RefSeq" id="WP_012056677.1">
    <property type="nucleotide sequence ID" value="NZ_CP007389.1"/>
</dbReference>
<evidence type="ECO:0000313" key="1">
    <source>
        <dbReference type="EMBL" id="APT73485.1"/>
    </source>
</evidence>
<dbReference type="InterPro" id="IPR005534">
    <property type="entry name" value="Curli_assmbl/transp-comp_CsgG"/>
</dbReference>
<dbReference type="Proteomes" id="UP000185490">
    <property type="component" value="Chromosome"/>
</dbReference>
<gene>
    <name evidence="1" type="ORF">BW47_02435</name>
</gene>
<protein>
    <recommendedName>
        <fullName evidence="3">Curli production assembly/transport component CsgG</fullName>
    </recommendedName>
</protein>